<dbReference type="EMBL" id="JADBGG010000021">
    <property type="protein sequence ID" value="MBE1426120.1"/>
    <property type="molecule type" value="Genomic_DNA"/>
</dbReference>
<evidence type="ECO:0000313" key="1">
    <source>
        <dbReference type="EMBL" id="MBE1426120.1"/>
    </source>
</evidence>
<proteinExistence type="predicted"/>
<gene>
    <name evidence="1" type="ORF">H4684_002781</name>
</gene>
<evidence type="ECO:0008006" key="3">
    <source>
        <dbReference type="Google" id="ProtNLM"/>
    </source>
</evidence>
<evidence type="ECO:0000313" key="2">
    <source>
        <dbReference type="Proteomes" id="UP000639010"/>
    </source>
</evidence>
<dbReference type="RefSeq" id="WP_192624163.1">
    <property type="nucleotide sequence ID" value="NZ_JADBGG010000021.1"/>
</dbReference>
<sequence>MTASNAFSAQDWIKEHLHDGVHLDPECLHAVQNFTLMWNIFESLLCDNSASVCKFGLILAKWKVPHLPPEIQQAFAYFQNRYVTTDGFSRHFKLQFRNNDCRKMVENALKSAHNDASTMIYVLLIIIYRLRNNLFHGLKSVSSLNNQTDNLNVAARALAAIIELHGHPALTRSNHAASR</sequence>
<accession>A0ABR9H5Z8</accession>
<name>A0ABR9H5Z8_9BACT</name>
<keyword evidence="2" id="KW-1185">Reference proteome</keyword>
<organism evidence="1 2">
    <name type="scientific">Desulfomicrobium macestii</name>
    <dbReference type="NCBI Taxonomy" id="90731"/>
    <lineage>
        <taxon>Bacteria</taxon>
        <taxon>Pseudomonadati</taxon>
        <taxon>Thermodesulfobacteriota</taxon>
        <taxon>Desulfovibrionia</taxon>
        <taxon>Desulfovibrionales</taxon>
        <taxon>Desulfomicrobiaceae</taxon>
        <taxon>Desulfomicrobium</taxon>
    </lineage>
</organism>
<dbReference type="Proteomes" id="UP000639010">
    <property type="component" value="Unassembled WGS sequence"/>
</dbReference>
<reference evidence="1 2" key="1">
    <citation type="submission" date="2020-10" db="EMBL/GenBank/DDBJ databases">
        <title>Genomic Encyclopedia of Type Strains, Phase IV (KMG-IV): sequencing the most valuable type-strain genomes for metagenomic binning, comparative biology and taxonomic classification.</title>
        <authorList>
            <person name="Goeker M."/>
        </authorList>
    </citation>
    <scope>NUCLEOTIDE SEQUENCE [LARGE SCALE GENOMIC DNA]</scope>
    <source>
        <strain evidence="1 2">DSM 4194</strain>
    </source>
</reference>
<protein>
    <recommendedName>
        <fullName evidence="3">Apea-like HEPN domain-containing protein</fullName>
    </recommendedName>
</protein>
<comment type="caution">
    <text evidence="1">The sequence shown here is derived from an EMBL/GenBank/DDBJ whole genome shotgun (WGS) entry which is preliminary data.</text>
</comment>